<reference evidence="2" key="1">
    <citation type="submission" date="2014-09" db="EMBL/GenBank/DDBJ databases">
        <title>Genome sequence of the luminous mushroom Mycena chlorophos for searching fungal bioluminescence genes.</title>
        <authorList>
            <person name="Tanaka Y."/>
            <person name="Kasuga D."/>
            <person name="Oba Y."/>
            <person name="Hase S."/>
            <person name="Sato K."/>
            <person name="Oba Y."/>
            <person name="Sakakibara Y."/>
        </authorList>
    </citation>
    <scope>NUCLEOTIDE SEQUENCE</scope>
</reference>
<gene>
    <name evidence="2" type="ORF">MCHLO_01953</name>
</gene>
<evidence type="ECO:0008006" key="4">
    <source>
        <dbReference type="Google" id="ProtNLM"/>
    </source>
</evidence>
<organism evidence="2 3">
    <name type="scientific">Mycena chlorophos</name>
    <name type="common">Agaric fungus</name>
    <name type="synonym">Agaricus chlorophos</name>
    <dbReference type="NCBI Taxonomy" id="658473"/>
    <lineage>
        <taxon>Eukaryota</taxon>
        <taxon>Fungi</taxon>
        <taxon>Dikarya</taxon>
        <taxon>Basidiomycota</taxon>
        <taxon>Agaricomycotina</taxon>
        <taxon>Agaricomycetes</taxon>
        <taxon>Agaricomycetidae</taxon>
        <taxon>Agaricales</taxon>
        <taxon>Marasmiineae</taxon>
        <taxon>Mycenaceae</taxon>
        <taxon>Mycena</taxon>
    </lineage>
</organism>
<feature type="region of interest" description="Disordered" evidence="1">
    <location>
        <begin position="374"/>
        <end position="397"/>
    </location>
</feature>
<name>A0ABQ0L1L8_MYCCL</name>
<feature type="region of interest" description="Disordered" evidence="1">
    <location>
        <begin position="433"/>
        <end position="468"/>
    </location>
</feature>
<accession>A0ABQ0L1L8</accession>
<evidence type="ECO:0000313" key="3">
    <source>
        <dbReference type="Proteomes" id="UP000815677"/>
    </source>
</evidence>
<dbReference type="Proteomes" id="UP000815677">
    <property type="component" value="Unassembled WGS sequence"/>
</dbReference>
<evidence type="ECO:0000313" key="2">
    <source>
        <dbReference type="EMBL" id="GAT44319.1"/>
    </source>
</evidence>
<feature type="compositionally biased region" description="Basic and acidic residues" evidence="1">
    <location>
        <begin position="374"/>
        <end position="385"/>
    </location>
</feature>
<evidence type="ECO:0000256" key="1">
    <source>
        <dbReference type="SAM" id="MobiDB-lite"/>
    </source>
</evidence>
<sequence length="495" mass="55387">MIFNQNLPPPWMLRGVRESASSRDILLASDLQEKTTLALVCKTWNQVATDLLYRDVHLCSIGQLVAFSQTLHTPKQLGQLVRSLNLCCFVPRGYTDLFKSEIDKILPQCPKLMHLAYACTHAALPKLGHPGPNTLCMLPTSFHGSILTSIEFTPSINPALYLPALSQLSSNLRSLRLPFDISLGPDFSYPPLEFPAMEDLHILIHIPIYHTHALPMTLAPIWDWSMPGLKKLWVSFDGPSLVQQIWLLQSDPWVSYAPLFLQKYGRTILFLSLHVWSSTLHVTQFTIDTLCPRLIHLATTTVGQGPCHVITGGHPRVQKLDVWCSWNRTCDPPLLDAPELESIKTDFPALQSCRFLDATFVYFDHLPLDFSHGPEDNVNVEHQDSDDNDDVDFEGPQPALPAWLATIQSVVHPASMYAYSDLDNLDIHLEPEAAREPEEDSSLSDGDSDTTISDEDSSGVESEVDAEEALSIFAAVQAARFQRDHEEVDMDDESD</sequence>
<dbReference type="EMBL" id="DF839654">
    <property type="protein sequence ID" value="GAT44319.1"/>
    <property type="molecule type" value="Genomic_DNA"/>
</dbReference>
<protein>
    <recommendedName>
        <fullName evidence="4">F-box domain-containing protein</fullName>
    </recommendedName>
</protein>
<keyword evidence="3" id="KW-1185">Reference proteome</keyword>
<proteinExistence type="predicted"/>
<feature type="compositionally biased region" description="Acidic residues" evidence="1">
    <location>
        <begin position="437"/>
        <end position="468"/>
    </location>
</feature>